<evidence type="ECO:0000313" key="1">
    <source>
        <dbReference type="EMBL" id="QKS24586.1"/>
    </source>
</evidence>
<dbReference type="Proteomes" id="UP000509761">
    <property type="component" value="Chromosome"/>
</dbReference>
<gene>
    <name evidence="1" type="ORF">FX987_02368</name>
</gene>
<evidence type="ECO:0000313" key="2">
    <source>
        <dbReference type="Proteomes" id="UP000509761"/>
    </source>
</evidence>
<dbReference type="EMBL" id="CP054580">
    <property type="protein sequence ID" value="QKS24586.1"/>
    <property type="molecule type" value="Genomic_DNA"/>
</dbReference>
<dbReference type="RefSeq" id="WP_174788198.1">
    <property type="nucleotide sequence ID" value="NZ_CP054580.1"/>
</dbReference>
<sequence>MSYTYAMVSDKEINTVLTTPFLHVLCDDDVSDITHYYNTDTSQIELKYELQYTLSTNGLEVTISGLPENLHVQTNNLNTMTDEEDLVIEYDIPGTYTIEFSERVEYLDTTINVEVEVTEPEPEPAAGEGGE</sequence>
<keyword evidence="2" id="KW-1185">Reference proteome</keyword>
<organism evidence="1 2">
    <name type="scientific">Vreelandella titanicae</name>
    <dbReference type="NCBI Taxonomy" id="664683"/>
    <lineage>
        <taxon>Bacteria</taxon>
        <taxon>Pseudomonadati</taxon>
        <taxon>Pseudomonadota</taxon>
        <taxon>Gammaproteobacteria</taxon>
        <taxon>Oceanospirillales</taxon>
        <taxon>Halomonadaceae</taxon>
        <taxon>Vreelandella</taxon>
    </lineage>
</organism>
<dbReference type="AlphaFoldDB" id="A0AAP9NML8"/>
<protein>
    <submittedName>
        <fullName evidence="1">Uncharacterized protein</fullName>
    </submittedName>
</protein>
<reference evidence="1 2" key="1">
    <citation type="submission" date="2019-12" db="EMBL/GenBank/DDBJ databases">
        <title>Genome sequencing and assembly of endphytes of Porphyra tenera.</title>
        <authorList>
            <person name="Park J.M."/>
            <person name="Shin R."/>
            <person name="Jo S.H."/>
        </authorList>
    </citation>
    <scope>NUCLEOTIDE SEQUENCE [LARGE SCALE GENOMIC DNA]</scope>
    <source>
        <strain evidence="1 2">GPM3</strain>
    </source>
</reference>
<name>A0AAP9NML8_9GAMM</name>
<proteinExistence type="predicted"/>
<accession>A0AAP9NML8</accession>